<feature type="transmembrane region" description="Helical" evidence="2">
    <location>
        <begin position="84"/>
        <end position="103"/>
    </location>
</feature>
<feature type="transmembrane region" description="Helical" evidence="2">
    <location>
        <begin position="52"/>
        <end position="77"/>
    </location>
</feature>
<gene>
    <name evidence="4" type="ORF">Mco01_04880</name>
</gene>
<evidence type="ECO:0000259" key="3">
    <source>
        <dbReference type="Pfam" id="PF03372"/>
    </source>
</evidence>
<keyword evidence="2" id="KW-0812">Transmembrane</keyword>
<keyword evidence="4" id="KW-0540">Nuclease</keyword>
<accession>A0ABQ4FS01</accession>
<proteinExistence type="predicted"/>
<dbReference type="InterPro" id="IPR005135">
    <property type="entry name" value="Endo/exonuclease/phosphatase"/>
</dbReference>
<evidence type="ECO:0000313" key="5">
    <source>
        <dbReference type="Proteomes" id="UP000603904"/>
    </source>
</evidence>
<protein>
    <submittedName>
        <fullName evidence="4">Endonuclease</fullName>
    </submittedName>
</protein>
<feature type="domain" description="Endonuclease/exonuclease/phosphatase" evidence="3">
    <location>
        <begin position="118"/>
        <end position="327"/>
    </location>
</feature>
<comment type="caution">
    <text evidence="4">The sequence shown here is derived from an EMBL/GenBank/DDBJ whole genome shotgun (WGS) entry which is preliminary data.</text>
</comment>
<reference evidence="4 5" key="1">
    <citation type="submission" date="2021-01" db="EMBL/GenBank/DDBJ databases">
        <title>Whole genome shotgun sequence of Microbispora corallina NBRC 16416.</title>
        <authorList>
            <person name="Komaki H."/>
            <person name="Tamura T."/>
        </authorList>
    </citation>
    <scope>NUCLEOTIDE SEQUENCE [LARGE SCALE GENOMIC DNA]</scope>
    <source>
        <strain evidence="4 5">NBRC 16416</strain>
    </source>
</reference>
<dbReference type="Gene3D" id="3.60.10.10">
    <property type="entry name" value="Endonuclease/exonuclease/phosphatase"/>
    <property type="match status" value="1"/>
</dbReference>
<keyword evidence="5" id="KW-1185">Reference proteome</keyword>
<feature type="compositionally biased region" description="Low complexity" evidence="1">
    <location>
        <begin position="1"/>
        <end position="15"/>
    </location>
</feature>
<dbReference type="Proteomes" id="UP000603904">
    <property type="component" value="Unassembled WGS sequence"/>
</dbReference>
<keyword evidence="4" id="KW-0378">Hydrolase</keyword>
<keyword evidence="4" id="KW-0255">Endonuclease</keyword>
<dbReference type="SUPFAM" id="SSF56219">
    <property type="entry name" value="DNase I-like"/>
    <property type="match status" value="1"/>
</dbReference>
<feature type="transmembrane region" description="Helical" evidence="2">
    <location>
        <begin position="28"/>
        <end position="46"/>
    </location>
</feature>
<evidence type="ECO:0000256" key="1">
    <source>
        <dbReference type="SAM" id="MobiDB-lite"/>
    </source>
</evidence>
<evidence type="ECO:0000256" key="2">
    <source>
        <dbReference type="SAM" id="Phobius"/>
    </source>
</evidence>
<evidence type="ECO:0000313" key="4">
    <source>
        <dbReference type="EMBL" id="GIH37488.1"/>
    </source>
</evidence>
<sequence>MATGSAAAADTASGRPGRGRRRARVRGTVAWAVVAPFAVWAVLRLLPADVQFHWVQIVAFTPYVALASLVAPLVALAAHRRTPFAAAVCVTTVLAACVVPRALGSGQPAADGPALRVMSANLLMGSVPAADLVGLVRRVRPDVLTLQEFTPAAEEAYRRAGLGTLLPYAVSSPRQGVGGSAVFARFPLDAGEALEYGGFRQATATVRVPGAGPVGIVSVHPCAPRYVERLRCWRDGLAALPRPGSGVRILSGDFNATLDHARVRDLLAAGYRDAADATGDGLSTTWPYRPWRLLGVQVPPVTIDHVLVDPRVAVRSFAVNRLPRTDHRSIVADLVLPRG</sequence>
<name>A0ABQ4FS01_9ACTN</name>
<dbReference type="RefSeq" id="WP_204055253.1">
    <property type="nucleotide sequence ID" value="NZ_BAAAGP010000001.1"/>
</dbReference>
<dbReference type="InterPro" id="IPR036691">
    <property type="entry name" value="Endo/exonu/phosph_ase_sf"/>
</dbReference>
<dbReference type="EMBL" id="BOOC01000002">
    <property type="protein sequence ID" value="GIH37488.1"/>
    <property type="molecule type" value="Genomic_DNA"/>
</dbReference>
<organism evidence="4 5">
    <name type="scientific">Microbispora corallina</name>
    <dbReference type="NCBI Taxonomy" id="83302"/>
    <lineage>
        <taxon>Bacteria</taxon>
        <taxon>Bacillati</taxon>
        <taxon>Actinomycetota</taxon>
        <taxon>Actinomycetes</taxon>
        <taxon>Streptosporangiales</taxon>
        <taxon>Streptosporangiaceae</taxon>
        <taxon>Microbispora</taxon>
    </lineage>
</organism>
<keyword evidence="2" id="KW-0472">Membrane</keyword>
<dbReference type="Pfam" id="PF03372">
    <property type="entry name" value="Exo_endo_phos"/>
    <property type="match status" value="1"/>
</dbReference>
<dbReference type="GO" id="GO:0004519">
    <property type="term" value="F:endonuclease activity"/>
    <property type="evidence" value="ECO:0007669"/>
    <property type="project" value="UniProtKB-KW"/>
</dbReference>
<keyword evidence="2" id="KW-1133">Transmembrane helix</keyword>
<feature type="region of interest" description="Disordered" evidence="1">
    <location>
        <begin position="1"/>
        <end position="21"/>
    </location>
</feature>